<evidence type="ECO:0000259" key="3">
    <source>
        <dbReference type="Pfam" id="PF10615"/>
    </source>
</evidence>
<dbReference type="KEGG" id="hbl:XJ32_10880"/>
<evidence type="ECO:0000313" key="6">
    <source>
        <dbReference type="Proteomes" id="UP000029870"/>
    </source>
</evidence>
<reference evidence="4 7" key="2">
    <citation type="submission" date="2017-02" db="EMBL/GenBank/DDBJ databases">
        <title>Whole genome sequencing of Helicobacter bilis strain AAQJH.</title>
        <authorList>
            <person name="Conlan S."/>
            <person name="Thomas P.J."/>
            <person name="Mullikin J."/>
            <person name="Palmore T.N."/>
            <person name="Frank K.M."/>
            <person name="Segre J.A."/>
        </authorList>
    </citation>
    <scope>NUCLEOTIDE SEQUENCE [LARGE SCALE GENOMIC DNA]</scope>
    <source>
        <strain evidence="4 7">AAQJH</strain>
    </source>
</reference>
<feature type="domain" description="Pyridoxamine 5'-phosphate oxidase N-terminal" evidence="2">
    <location>
        <begin position="86"/>
        <end position="217"/>
    </location>
</feature>
<feature type="domain" description="DUF2470" evidence="3">
    <location>
        <begin position="5"/>
        <end position="64"/>
    </location>
</feature>
<evidence type="ECO:0000313" key="7">
    <source>
        <dbReference type="Proteomes" id="UP000188298"/>
    </source>
</evidence>
<dbReference type="AlphaFoldDB" id="A0A1Q2LJC7"/>
<dbReference type="RefSeq" id="WP_004088916.1">
    <property type="nucleotide sequence ID" value="NZ_CP019645.1"/>
</dbReference>
<evidence type="ECO:0000313" key="4">
    <source>
        <dbReference type="EMBL" id="AQQ60503.1"/>
    </source>
</evidence>
<dbReference type="Gene3D" id="2.30.110.10">
    <property type="entry name" value="Electron Transport, Fmn-binding Protein, Chain A"/>
    <property type="match status" value="1"/>
</dbReference>
<dbReference type="EMBL" id="JRPH02000008">
    <property type="protein sequence ID" value="TLE05346.1"/>
    <property type="molecule type" value="Genomic_DNA"/>
</dbReference>
<dbReference type="GeneID" id="60657510"/>
<dbReference type="EC" id="1.14.14.18" evidence="5"/>
<sequence length="250" mass="28002">MSVTSIIEHMNNHHSAELQGLVKLYGGFEAKVATLSGVNEDGMKIQADGKEVFAPFPAKTEEKDYKDAIIKLCMAISKKDDQVASEIESFKEEFNTILLTSLSKDNKPHISYSPLLRYDGEYYLYVSEVAAHCQNLRTNPNAVQVMFIEDESKTKSILARKRLTYDVSVEFMPRDSLFDKVYDSFESRVGKGGGVAQVRSMQDFHLVKICFKEGRFVKGFGQAYNIDSHGKIGHIGGNGGMPHAMPHKHK</sequence>
<dbReference type="InterPro" id="IPR019595">
    <property type="entry name" value="DUF2470"/>
</dbReference>
<evidence type="ECO:0000259" key="2">
    <source>
        <dbReference type="Pfam" id="PF01243"/>
    </source>
</evidence>
<reference evidence="5" key="3">
    <citation type="submission" date="2018-04" db="EMBL/GenBank/DDBJ databases">
        <authorList>
            <person name="Sheh A."/>
            <person name="Shen Z."/>
            <person name="Mannion A.J."/>
            <person name="Fox J.G."/>
        </authorList>
    </citation>
    <scope>NUCLEOTIDE SEQUENCE</scope>
    <source>
        <strain evidence="5">Missouri</strain>
    </source>
</reference>
<dbReference type="Gene3D" id="3.20.180.10">
    <property type="entry name" value="PNP-oxidase-like"/>
    <property type="match status" value="1"/>
</dbReference>
<dbReference type="PANTHER" id="PTHR35176:SF6">
    <property type="entry name" value="HEME OXYGENASE HI_0854-RELATED"/>
    <property type="match status" value="1"/>
</dbReference>
<organism evidence="4 7">
    <name type="scientific">Helicobacter bilis</name>
    <dbReference type="NCBI Taxonomy" id="37372"/>
    <lineage>
        <taxon>Bacteria</taxon>
        <taxon>Pseudomonadati</taxon>
        <taxon>Campylobacterota</taxon>
        <taxon>Epsilonproteobacteria</taxon>
        <taxon>Campylobacterales</taxon>
        <taxon>Helicobacteraceae</taxon>
        <taxon>Helicobacter</taxon>
    </lineage>
</organism>
<reference evidence="5 6" key="1">
    <citation type="journal article" date="2014" name="Genome Announc.">
        <title>Draft genome sequences of eight enterohepatic helicobacter species isolated from both laboratory and wild rodents.</title>
        <authorList>
            <person name="Sheh A."/>
            <person name="Shen Z."/>
            <person name="Fox J.G."/>
        </authorList>
    </citation>
    <scope>NUCLEOTIDE SEQUENCE [LARGE SCALE GENOMIC DNA]</scope>
    <source>
        <strain evidence="5 6">Missouri</strain>
    </source>
</reference>
<dbReference type="Proteomes" id="UP000188298">
    <property type="component" value="Chromosome"/>
</dbReference>
<name>A0A1Q2LJC7_9HELI</name>
<dbReference type="PANTHER" id="PTHR35176">
    <property type="entry name" value="HEME OXYGENASE HI_0854-RELATED"/>
    <property type="match status" value="1"/>
</dbReference>
<dbReference type="Proteomes" id="UP000029870">
    <property type="component" value="Unassembled WGS sequence"/>
</dbReference>
<dbReference type="InterPro" id="IPR026324">
    <property type="entry name" value="Haem_oxygenase_HugZ"/>
</dbReference>
<dbReference type="InterPro" id="IPR012349">
    <property type="entry name" value="Split_barrel_FMN-bd"/>
</dbReference>
<gene>
    <name evidence="5" type="primary">hugZ</name>
    <name evidence="5" type="ORF">LS77_003855</name>
    <name evidence="4" type="ORF">XJ32_10880</name>
</gene>
<evidence type="ECO:0000256" key="1">
    <source>
        <dbReference type="ARBA" id="ARBA00023002"/>
    </source>
</evidence>
<accession>A0A1Q2LJC7</accession>
<dbReference type="NCBIfam" id="TIGR04109">
    <property type="entry name" value="heme_ox_HugZ"/>
    <property type="match status" value="1"/>
</dbReference>
<dbReference type="GO" id="GO:0005829">
    <property type="term" value="C:cytosol"/>
    <property type="evidence" value="ECO:0007669"/>
    <property type="project" value="TreeGrafter"/>
</dbReference>
<evidence type="ECO:0000313" key="5">
    <source>
        <dbReference type="EMBL" id="TLE05346.1"/>
    </source>
</evidence>
<dbReference type="InterPro" id="IPR052019">
    <property type="entry name" value="F420H2_bilvrd_red/Heme_oxyg"/>
</dbReference>
<dbReference type="EMBL" id="CP019645">
    <property type="protein sequence ID" value="AQQ60503.1"/>
    <property type="molecule type" value="Genomic_DNA"/>
</dbReference>
<protein>
    <submittedName>
        <fullName evidence="5">HugZ family heme oxygenase</fullName>
        <ecNumber evidence="5">1.14.14.18</ecNumber>
    </submittedName>
    <submittedName>
        <fullName evidence="4">Pyridoxamine 5'-phosphate oxidase</fullName>
    </submittedName>
</protein>
<dbReference type="GO" id="GO:0004392">
    <property type="term" value="F:heme oxygenase (decyclizing) activity"/>
    <property type="evidence" value="ECO:0007669"/>
    <property type="project" value="UniProtKB-EC"/>
</dbReference>
<dbReference type="InterPro" id="IPR011576">
    <property type="entry name" value="Pyridox_Oxase_N"/>
</dbReference>
<dbReference type="Pfam" id="PF01243">
    <property type="entry name" value="PNPOx_N"/>
    <property type="match status" value="1"/>
</dbReference>
<keyword evidence="1 5" id="KW-0560">Oxidoreductase</keyword>
<proteinExistence type="predicted"/>
<dbReference type="GO" id="GO:0016627">
    <property type="term" value="F:oxidoreductase activity, acting on the CH-CH group of donors"/>
    <property type="evidence" value="ECO:0007669"/>
    <property type="project" value="TreeGrafter"/>
</dbReference>
<dbReference type="InterPro" id="IPR037119">
    <property type="entry name" value="Haem_oxidase_HugZ-like_sf"/>
</dbReference>
<dbReference type="STRING" id="37372.XJ32_10880"/>
<dbReference type="SUPFAM" id="SSF50475">
    <property type="entry name" value="FMN-binding split barrel"/>
    <property type="match status" value="1"/>
</dbReference>
<dbReference type="Pfam" id="PF10615">
    <property type="entry name" value="DUF2470"/>
    <property type="match status" value="1"/>
</dbReference>
<dbReference type="GO" id="GO:0070967">
    <property type="term" value="F:coenzyme F420 binding"/>
    <property type="evidence" value="ECO:0007669"/>
    <property type="project" value="TreeGrafter"/>
</dbReference>